<dbReference type="InterPro" id="IPR003715">
    <property type="entry name" value="Poly_export_N"/>
</dbReference>
<dbReference type="PANTHER" id="PTHR33619">
    <property type="entry name" value="POLYSACCHARIDE EXPORT PROTEIN GFCE-RELATED"/>
    <property type="match status" value="1"/>
</dbReference>
<accession>A0A1H6AVX5</accession>
<evidence type="ECO:0000313" key="5">
    <source>
        <dbReference type="EMBL" id="SEG52444.1"/>
    </source>
</evidence>
<feature type="signal peptide" evidence="2">
    <location>
        <begin position="1"/>
        <end position="35"/>
    </location>
</feature>
<evidence type="ECO:0000256" key="2">
    <source>
        <dbReference type="SAM" id="SignalP"/>
    </source>
</evidence>
<dbReference type="Pfam" id="PF02563">
    <property type="entry name" value="Poly_export"/>
    <property type="match status" value="1"/>
</dbReference>
<evidence type="ECO:0000259" key="3">
    <source>
        <dbReference type="Pfam" id="PF02563"/>
    </source>
</evidence>
<dbReference type="Pfam" id="PF10531">
    <property type="entry name" value="SLBB"/>
    <property type="match status" value="1"/>
</dbReference>
<evidence type="ECO:0000259" key="4">
    <source>
        <dbReference type="Pfam" id="PF10531"/>
    </source>
</evidence>
<dbReference type="RefSeq" id="WP_160115198.1">
    <property type="nucleotide sequence ID" value="NZ_FNVA01000006.1"/>
</dbReference>
<feature type="chain" id="PRO_5009293072" evidence="2">
    <location>
        <begin position="36"/>
        <end position="352"/>
    </location>
</feature>
<keyword evidence="1 2" id="KW-0732">Signal</keyword>
<protein>
    <submittedName>
        <fullName evidence="5">Polysaccharide export outer membrane protein</fullName>
    </submittedName>
</protein>
<keyword evidence="6" id="KW-1185">Reference proteome</keyword>
<organism evidence="5 6">
    <name type="scientific">Bryocella elongata</name>
    <dbReference type="NCBI Taxonomy" id="863522"/>
    <lineage>
        <taxon>Bacteria</taxon>
        <taxon>Pseudomonadati</taxon>
        <taxon>Acidobacteriota</taxon>
        <taxon>Terriglobia</taxon>
        <taxon>Terriglobales</taxon>
        <taxon>Acidobacteriaceae</taxon>
        <taxon>Bryocella</taxon>
    </lineage>
</organism>
<evidence type="ECO:0000256" key="1">
    <source>
        <dbReference type="ARBA" id="ARBA00022729"/>
    </source>
</evidence>
<dbReference type="Gene3D" id="3.10.560.10">
    <property type="entry name" value="Outer membrane lipoprotein wza domain like"/>
    <property type="match status" value="2"/>
</dbReference>
<gene>
    <name evidence="5" type="ORF">SAMN05421819_3297</name>
</gene>
<reference evidence="5 6" key="1">
    <citation type="submission" date="2016-10" db="EMBL/GenBank/DDBJ databases">
        <authorList>
            <person name="de Groot N.N."/>
        </authorList>
    </citation>
    <scope>NUCLEOTIDE SEQUENCE [LARGE SCALE GENOMIC DNA]</scope>
    <source>
        <strain evidence="5 6">DSM 22489</strain>
    </source>
</reference>
<dbReference type="Gene3D" id="3.30.1950.10">
    <property type="entry name" value="wza like domain"/>
    <property type="match status" value="1"/>
</dbReference>
<dbReference type="InterPro" id="IPR019554">
    <property type="entry name" value="Soluble_ligand-bd"/>
</dbReference>
<name>A0A1H6AVX5_9BACT</name>
<dbReference type="PANTHER" id="PTHR33619:SF3">
    <property type="entry name" value="POLYSACCHARIDE EXPORT PROTEIN GFCE-RELATED"/>
    <property type="match status" value="1"/>
</dbReference>
<dbReference type="OrthoDB" id="9808421at2"/>
<dbReference type="Proteomes" id="UP000236728">
    <property type="component" value="Unassembled WGS sequence"/>
</dbReference>
<dbReference type="GO" id="GO:0015159">
    <property type="term" value="F:polysaccharide transmembrane transporter activity"/>
    <property type="evidence" value="ECO:0007669"/>
    <property type="project" value="InterPro"/>
</dbReference>
<dbReference type="AlphaFoldDB" id="A0A1H6AVX5"/>
<feature type="domain" description="Polysaccharide export protein N-terminal" evidence="3">
    <location>
        <begin position="60"/>
        <end position="134"/>
    </location>
</feature>
<dbReference type="EMBL" id="FNVA01000006">
    <property type="protein sequence ID" value="SEG52444.1"/>
    <property type="molecule type" value="Genomic_DNA"/>
</dbReference>
<evidence type="ECO:0000313" key="6">
    <source>
        <dbReference type="Proteomes" id="UP000236728"/>
    </source>
</evidence>
<feature type="domain" description="Soluble ligand binding" evidence="4">
    <location>
        <begin position="245"/>
        <end position="281"/>
    </location>
</feature>
<sequence>MTCHTPQRIDRIGRRALSSVACALLLASAWGTSQAQKGGPSDVPSNQASQTLQLRALESAPDAPYQLGKGDAIVVNFGGRPEMDSKQVVGPDGKITLPIAGSILVAGRTREEAATSIATALEPYYPALTVTVGVEKYTSNQVMLLGAVEHPGLVTFDRAPTLLEVIARGGALESSRTTHADASYNMTSNLTARGPAVPERVAIYRGTDKVVWVDLKQLLDSGSPLAAIRLERDDIVYVPSAAERYVSVLGSVQHAGAIQLDDSSTVAKLIGLAGGFTPDAGRYPQIQIISTTTGKTRTISFKEVLEAHNLDLTLHSGDVLYIPMSGFNRVAYTLDKLSPLVTMFTAGAFLTH</sequence>
<dbReference type="InterPro" id="IPR049712">
    <property type="entry name" value="Poly_export"/>
</dbReference>
<proteinExistence type="predicted"/>